<dbReference type="AlphaFoldDB" id="A1S0Y9"/>
<sequence>MRETRIIFLTDYLTTKSGGVGFLYEVMKKIAGKYRIDIIAGRVEESLQKEDYVRILNLNVYRDDLPSAQPENAVKFLNLSTKMLKRIVKCTGEEELILHFNNHFPNLIPWFIVNSVPKVCSIHHLEETAQFSGVIPKLAKVAVQDVFEVNSPCTVVLTVSKSVRQKLASLRAVRKGGIVVIPPGIDTGKYLSVRRDPEENTFIMVGRLEKRKHYDHAIVAFKAVAKAEPNAKLLIVGEGPLRPYLAQLIRKFSLVRNVQLLGSVSEEEKLSLLSKAQALIHLGYPEGFGIVLIEALAAGVPVIAYDIPPLNEVVEHGATGILVPKDDVRVLARAIVRFNSYTFEEKTLRKRAERYDINIIAREFARLYDTLACCRRNNAGSIQ</sequence>
<dbReference type="Gene3D" id="3.40.50.2000">
    <property type="entry name" value="Glycogen Phosphorylase B"/>
    <property type="match status" value="2"/>
</dbReference>
<dbReference type="PANTHER" id="PTHR46401:SF2">
    <property type="entry name" value="GLYCOSYLTRANSFERASE WBBK-RELATED"/>
    <property type="match status" value="1"/>
</dbReference>
<proteinExistence type="predicted"/>
<dbReference type="OrthoDB" id="26106at2157"/>
<feature type="domain" description="Glycosyltransferase subfamily 4-like N-terminal" evidence="3">
    <location>
        <begin position="22"/>
        <end position="187"/>
    </location>
</feature>
<dbReference type="STRING" id="368408.Tpen_1724"/>
<evidence type="ECO:0000256" key="1">
    <source>
        <dbReference type="ARBA" id="ARBA00022679"/>
    </source>
</evidence>
<evidence type="ECO:0000259" key="2">
    <source>
        <dbReference type="Pfam" id="PF00534"/>
    </source>
</evidence>
<dbReference type="eggNOG" id="arCOG01403">
    <property type="taxonomic scope" value="Archaea"/>
</dbReference>
<dbReference type="GO" id="GO:0016757">
    <property type="term" value="F:glycosyltransferase activity"/>
    <property type="evidence" value="ECO:0007669"/>
    <property type="project" value="InterPro"/>
</dbReference>
<protein>
    <submittedName>
        <fullName evidence="4">Glycosyl transferase, group 1</fullName>
    </submittedName>
</protein>
<keyword evidence="1 4" id="KW-0808">Transferase</keyword>
<dbReference type="Proteomes" id="UP000000641">
    <property type="component" value="Chromosome"/>
</dbReference>
<dbReference type="CAZy" id="GT4">
    <property type="family name" value="Glycosyltransferase Family 4"/>
</dbReference>
<feature type="domain" description="Glycosyl transferase family 1" evidence="2">
    <location>
        <begin position="195"/>
        <end position="341"/>
    </location>
</feature>
<keyword evidence="5" id="KW-1185">Reference proteome</keyword>
<gene>
    <name evidence="4" type="ordered locus">Tpen_1724</name>
</gene>
<dbReference type="Pfam" id="PF13439">
    <property type="entry name" value="Glyco_transf_4"/>
    <property type="match status" value="1"/>
</dbReference>
<accession>A1S0Y9</accession>
<dbReference type="CDD" id="cd03801">
    <property type="entry name" value="GT4_PimA-like"/>
    <property type="match status" value="1"/>
</dbReference>
<name>A1S0Y9_THEPD</name>
<dbReference type="Pfam" id="PF00534">
    <property type="entry name" value="Glycos_transf_1"/>
    <property type="match status" value="1"/>
</dbReference>
<dbReference type="RefSeq" id="WP_011753384.1">
    <property type="nucleotide sequence ID" value="NC_008698.1"/>
</dbReference>
<dbReference type="InterPro" id="IPR028098">
    <property type="entry name" value="Glyco_trans_4-like_N"/>
</dbReference>
<evidence type="ECO:0000313" key="4">
    <source>
        <dbReference type="EMBL" id="ABL79119.1"/>
    </source>
</evidence>
<dbReference type="SUPFAM" id="SSF53756">
    <property type="entry name" value="UDP-Glycosyltransferase/glycogen phosphorylase"/>
    <property type="match status" value="1"/>
</dbReference>
<dbReference type="KEGG" id="tpe:Tpen_1724"/>
<evidence type="ECO:0000313" key="5">
    <source>
        <dbReference type="Proteomes" id="UP000000641"/>
    </source>
</evidence>
<dbReference type="HOGENOM" id="CLU_009583_2_5_2"/>
<evidence type="ECO:0000259" key="3">
    <source>
        <dbReference type="Pfam" id="PF13439"/>
    </source>
</evidence>
<organism evidence="4 5">
    <name type="scientific">Thermofilum pendens (strain DSM 2475 / Hrk 5)</name>
    <dbReference type="NCBI Taxonomy" id="368408"/>
    <lineage>
        <taxon>Archaea</taxon>
        <taxon>Thermoproteota</taxon>
        <taxon>Thermoprotei</taxon>
        <taxon>Thermofilales</taxon>
        <taxon>Thermofilaceae</taxon>
        <taxon>Thermofilum</taxon>
    </lineage>
</organism>
<dbReference type="EMBL" id="CP000505">
    <property type="protein sequence ID" value="ABL79119.1"/>
    <property type="molecule type" value="Genomic_DNA"/>
</dbReference>
<dbReference type="EnsemblBacteria" id="ABL79119">
    <property type="protein sequence ID" value="ABL79119"/>
    <property type="gene ID" value="Tpen_1724"/>
</dbReference>
<dbReference type="InterPro" id="IPR001296">
    <property type="entry name" value="Glyco_trans_1"/>
</dbReference>
<reference evidence="5" key="1">
    <citation type="journal article" date="2008" name="J. Bacteriol.">
        <title>Genome sequence of Thermofilum pendens reveals an exceptional loss of biosynthetic pathways without genome reduction.</title>
        <authorList>
            <person name="Anderson I."/>
            <person name="Rodriguez J."/>
            <person name="Susanti D."/>
            <person name="Porat I."/>
            <person name="Reich C."/>
            <person name="Ulrich L.E."/>
            <person name="Elkins J.G."/>
            <person name="Mavromatis K."/>
            <person name="Lykidis A."/>
            <person name="Kim E."/>
            <person name="Thompson L.S."/>
            <person name="Nolan M."/>
            <person name="Land M."/>
            <person name="Copeland A."/>
            <person name="Lapidus A."/>
            <person name="Lucas S."/>
            <person name="Detter C."/>
            <person name="Zhulin I.B."/>
            <person name="Olsen G.J."/>
            <person name="Whitman W."/>
            <person name="Mukhopadhyay B."/>
            <person name="Bristow J."/>
            <person name="Kyrpides N."/>
        </authorList>
    </citation>
    <scope>NUCLEOTIDE SEQUENCE [LARGE SCALE GENOMIC DNA]</scope>
    <source>
        <strain evidence="5">DSM 2475 / Hrk 5</strain>
    </source>
</reference>
<dbReference type="GeneID" id="4601749"/>
<dbReference type="PANTHER" id="PTHR46401">
    <property type="entry name" value="GLYCOSYLTRANSFERASE WBBK-RELATED"/>
    <property type="match status" value="1"/>
</dbReference>